<evidence type="ECO:0000256" key="3">
    <source>
        <dbReference type="ARBA" id="ARBA00022729"/>
    </source>
</evidence>
<dbReference type="Pfam" id="PF07732">
    <property type="entry name" value="Cu-oxidase_3"/>
    <property type="match status" value="1"/>
</dbReference>
<evidence type="ECO:0000259" key="10">
    <source>
        <dbReference type="Pfam" id="PF07731"/>
    </source>
</evidence>
<dbReference type="InterPro" id="IPR033138">
    <property type="entry name" value="Cu_oxidase_CS"/>
</dbReference>
<dbReference type="AlphaFoldDB" id="A0A9P9EYS3"/>
<keyword evidence="2" id="KW-0479">Metal-binding</keyword>
<evidence type="ECO:0000313" key="13">
    <source>
        <dbReference type="Proteomes" id="UP000717696"/>
    </source>
</evidence>
<dbReference type="PANTHER" id="PTHR11709">
    <property type="entry name" value="MULTI-COPPER OXIDASE"/>
    <property type="match status" value="1"/>
</dbReference>
<evidence type="ECO:0000256" key="6">
    <source>
        <dbReference type="ARBA" id="ARBA00023180"/>
    </source>
</evidence>
<evidence type="ECO:0000259" key="9">
    <source>
        <dbReference type="Pfam" id="PF00394"/>
    </source>
</evidence>
<sequence length="700" mass="77159">MVAHRGPGNGHHEAAIMLNAMPSSRPRADAQLDWVSDNGKDPRRSRSQLTLSTIITICCLSTLAMVGFFFFQLAREQTQIPNPESHELYAGVSPISSPLAPSPTSTQASESTSKSDLSLSDQLNLNTGFVISGIPTTRDYVFNITRQVAAPDGFQKPMILVNGQSPGPLIEANSGDVIRVVVNNHMPEASTTIHWHGIDQRNTVWMDGVYGLTQCGIPPGESFTYEFNVTDQRGTFWYHSHVSVQYTDGLYGPIIIHDPEENIPSVDDDKIVMFGDLFHTQAEQLSTEYLSTSPSWNPGRPGLEPPPDNIIINGQHIFNCSILGPTEHTPRNSNLTGCTGGSLYTTGIKTGDQVRLRLISHSTSTPVIFTLDNHTLSIFEIDGVEIEPIDTTRVFMNPGQRYSVLVTGNQTSGNYLMRAAAATGCFHLAHSEGISGLESVQYEATGILSYDDTDIGAAPIGSRWDRDAISNPTFGKEPWSYGCGDLPFDLPQPTRKRRAYEVGKNNHHYFSFHQELVEEKTIYAPLQDDATLWKVLQQNASSDVGKSGRHPQGQEWDFGPNQQVLVSQDSDKSVQIIINSEVMMIHPWHLHMELTQAAGQNFQVVGWGDDVFGKGVTTWSRVNPMRRDTITIPGFSHVVLRIVADNPGIWALHCHILWHAEGGMFISIANRLDELQTMLNSLGTLDNGVSIKQSFCSTGH</sequence>
<proteinExistence type="inferred from homology"/>
<gene>
    <name evidence="12" type="ORF">B0J13DRAFT_523648</name>
</gene>
<keyword evidence="5" id="KW-0186">Copper</keyword>
<dbReference type="GO" id="GO:0005507">
    <property type="term" value="F:copper ion binding"/>
    <property type="evidence" value="ECO:0007669"/>
    <property type="project" value="InterPro"/>
</dbReference>
<dbReference type="GO" id="GO:0016491">
    <property type="term" value="F:oxidoreductase activity"/>
    <property type="evidence" value="ECO:0007669"/>
    <property type="project" value="UniProtKB-KW"/>
</dbReference>
<evidence type="ECO:0000313" key="12">
    <source>
        <dbReference type="EMBL" id="KAH7148992.1"/>
    </source>
</evidence>
<evidence type="ECO:0000256" key="5">
    <source>
        <dbReference type="ARBA" id="ARBA00023008"/>
    </source>
</evidence>
<dbReference type="Gene3D" id="2.60.40.420">
    <property type="entry name" value="Cupredoxins - blue copper proteins"/>
    <property type="match status" value="3"/>
</dbReference>
<keyword evidence="8" id="KW-0472">Membrane</keyword>
<feature type="domain" description="Plastocyanin-like" evidence="9">
    <location>
        <begin position="269"/>
        <end position="422"/>
    </location>
</feature>
<dbReference type="InterPro" id="IPR008972">
    <property type="entry name" value="Cupredoxin"/>
</dbReference>
<keyword evidence="6" id="KW-0325">Glycoprotein</keyword>
<dbReference type="InterPro" id="IPR011706">
    <property type="entry name" value="Cu-oxidase_C"/>
</dbReference>
<evidence type="ECO:0000256" key="7">
    <source>
        <dbReference type="SAM" id="MobiDB-lite"/>
    </source>
</evidence>
<dbReference type="InterPro" id="IPR002355">
    <property type="entry name" value="Cu_oxidase_Cu_BS"/>
</dbReference>
<protein>
    <submittedName>
        <fullName evidence="12">Multicopper oxidase</fullName>
    </submittedName>
</protein>
<dbReference type="InterPro" id="IPR045087">
    <property type="entry name" value="Cu-oxidase_fam"/>
</dbReference>
<dbReference type="OrthoDB" id="10255118at2759"/>
<accession>A0A9P9EYS3</accession>
<dbReference type="PROSITE" id="PS00079">
    <property type="entry name" value="MULTICOPPER_OXIDASE1"/>
    <property type="match status" value="2"/>
</dbReference>
<evidence type="ECO:0000256" key="1">
    <source>
        <dbReference type="ARBA" id="ARBA00010609"/>
    </source>
</evidence>
<keyword evidence="8" id="KW-0812">Transmembrane</keyword>
<keyword evidence="8" id="KW-1133">Transmembrane helix</keyword>
<keyword evidence="13" id="KW-1185">Reference proteome</keyword>
<dbReference type="CDD" id="cd04205">
    <property type="entry name" value="CuRO_2_LCC_like"/>
    <property type="match status" value="1"/>
</dbReference>
<evidence type="ECO:0000256" key="4">
    <source>
        <dbReference type="ARBA" id="ARBA00023002"/>
    </source>
</evidence>
<name>A0A9P9EYS3_9HYPO</name>
<comment type="caution">
    <text evidence="12">The sequence shown here is derived from an EMBL/GenBank/DDBJ whole genome shotgun (WGS) entry which is preliminary data.</text>
</comment>
<dbReference type="PANTHER" id="PTHR11709:SF511">
    <property type="entry name" value="LACCASE"/>
    <property type="match status" value="1"/>
</dbReference>
<evidence type="ECO:0000256" key="2">
    <source>
        <dbReference type="ARBA" id="ARBA00022723"/>
    </source>
</evidence>
<dbReference type="CDD" id="cd13857">
    <property type="entry name" value="CuRO_1_Diphenol_Ox"/>
    <property type="match status" value="1"/>
</dbReference>
<reference evidence="12" key="1">
    <citation type="journal article" date="2021" name="Nat. Commun.">
        <title>Genetic determinants of endophytism in the Arabidopsis root mycobiome.</title>
        <authorList>
            <person name="Mesny F."/>
            <person name="Miyauchi S."/>
            <person name="Thiergart T."/>
            <person name="Pickel B."/>
            <person name="Atanasova L."/>
            <person name="Karlsson M."/>
            <person name="Huettel B."/>
            <person name="Barry K.W."/>
            <person name="Haridas S."/>
            <person name="Chen C."/>
            <person name="Bauer D."/>
            <person name="Andreopoulos W."/>
            <person name="Pangilinan J."/>
            <person name="LaButti K."/>
            <person name="Riley R."/>
            <person name="Lipzen A."/>
            <person name="Clum A."/>
            <person name="Drula E."/>
            <person name="Henrissat B."/>
            <person name="Kohler A."/>
            <person name="Grigoriev I.V."/>
            <person name="Martin F.M."/>
            <person name="Hacquard S."/>
        </authorList>
    </citation>
    <scope>NUCLEOTIDE SEQUENCE</scope>
    <source>
        <strain evidence="12">MPI-CAGE-AT-0021</strain>
    </source>
</reference>
<dbReference type="InterPro" id="IPR001117">
    <property type="entry name" value="Cu-oxidase_2nd"/>
</dbReference>
<feature type="region of interest" description="Disordered" evidence="7">
    <location>
        <begin position="91"/>
        <end position="117"/>
    </location>
</feature>
<comment type="similarity">
    <text evidence="1">Belongs to the multicopper oxidase family.</text>
</comment>
<dbReference type="Proteomes" id="UP000717696">
    <property type="component" value="Unassembled WGS sequence"/>
</dbReference>
<organism evidence="12 13">
    <name type="scientific">Dactylonectria estremocensis</name>
    <dbReference type="NCBI Taxonomy" id="1079267"/>
    <lineage>
        <taxon>Eukaryota</taxon>
        <taxon>Fungi</taxon>
        <taxon>Dikarya</taxon>
        <taxon>Ascomycota</taxon>
        <taxon>Pezizomycotina</taxon>
        <taxon>Sordariomycetes</taxon>
        <taxon>Hypocreomycetidae</taxon>
        <taxon>Hypocreales</taxon>
        <taxon>Nectriaceae</taxon>
        <taxon>Dactylonectria</taxon>
    </lineage>
</organism>
<feature type="domain" description="Plastocyanin-like" evidence="10">
    <location>
        <begin position="550"/>
        <end position="670"/>
    </location>
</feature>
<dbReference type="Pfam" id="PF07731">
    <property type="entry name" value="Cu-oxidase_2"/>
    <property type="match status" value="1"/>
</dbReference>
<keyword evidence="4" id="KW-0560">Oxidoreductase</keyword>
<dbReference type="Pfam" id="PF00394">
    <property type="entry name" value="Cu-oxidase"/>
    <property type="match status" value="1"/>
</dbReference>
<evidence type="ECO:0000256" key="8">
    <source>
        <dbReference type="SAM" id="Phobius"/>
    </source>
</evidence>
<dbReference type="PROSITE" id="PS00080">
    <property type="entry name" value="MULTICOPPER_OXIDASE2"/>
    <property type="match status" value="1"/>
</dbReference>
<dbReference type="InterPro" id="IPR011707">
    <property type="entry name" value="Cu-oxidase-like_N"/>
</dbReference>
<dbReference type="SUPFAM" id="SSF49503">
    <property type="entry name" value="Cupredoxins"/>
    <property type="match status" value="3"/>
</dbReference>
<evidence type="ECO:0000259" key="11">
    <source>
        <dbReference type="Pfam" id="PF07732"/>
    </source>
</evidence>
<feature type="domain" description="Plastocyanin-like" evidence="11">
    <location>
        <begin position="145"/>
        <end position="260"/>
    </location>
</feature>
<feature type="transmembrane region" description="Helical" evidence="8">
    <location>
        <begin position="49"/>
        <end position="71"/>
    </location>
</feature>
<dbReference type="EMBL" id="JAGMUU010000007">
    <property type="protein sequence ID" value="KAH7148992.1"/>
    <property type="molecule type" value="Genomic_DNA"/>
</dbReference>
<keyword evidence="3" id="KW-0732">Signal</keyword>